<dbReference type="PANTHER" id="PTHR45817:SF1">
    <property type="entry name" value="LYSYL OXIDASE HOMOLOG 2"/>
    <property type="match status" value="1"/>
</dbReference>
<dbReference type="Gene3D" id="3.10.250.10">
    <property type="entry name" value="SRCR-like domain"/>
    <property type="match status" value="1"/>
</dbReference>
<dbReference type="InterPro" id="IPR001190">
    <property type="entry name" value="SRCR"/>
</dbReference>
<proteinExistence type="predicted"/>
<dbReference type="Proteomes" id="UP001434883">
    <property type="component" value="Unassembled WGS sequence"/>
</dbReference>
<comment type="caution">
    <text evidence="2">Lacks conserved residue(s) required for the propagation of feature annotation.</text>
</comment>
<evidence type="ECO:0000256" key="2">
    <source>
        <dbReference type="PROSITE-ProRule" id="PRU00196"/>
    </source>
</evidence>
<evidence type="ECO:0000259" key="3">
    <source>
        <dbReference type="PROSITE" id="PS50287"/>
    </source>
</evidence>
<dbReference type="InterPro" id="IPR050912">
    <property type="entry name" value="LOX-like_protein"/>
</dbReference>
<dbReference type="EMBL" id="JAHRIN010042116">
    <property type="protein sequence ID" value="MEQ2205494.1"/>
    <property type="molecule type" value="Genomic_DNA"/>
</dbReference>
<dbReference type="SMART" id="SM00202">
    <property type="entry name" value="SR"/>
    <property type="match status" value="1"/>
</dbReference>
<feature type="domain" description="SRCR" evidence="3">
    <location>
        <begin position="21"/>
        <end position="155"/>
    </location>
</feature>
<gene>
    <name evidence="4" type="ORF">XENOCAPTIV_000706</name>
</gene>
<dbReference type="PANTHER" id="PTHR45817">
    <property type="entry name" value="LYSYL OXIDASE-LIKE-RELATED"/>
    <property type="match status" value="1"/>
</dbReference>
<organism evidence="4 5">
    <name type="scientific">Xenoophorus captivus</name>
    <dbReference type="NCBI Taxonomy" id="1517983"/>
    <lineage>
        <taxon>Eukaryota</taxon>
        <taxon>Metazoa</taxon>
        <taxon>Chordata</taxon>
        <taxon>Craniata</taxon>
        <taxon>Vertebrata</taxon>
        <taxon>Euteleostomi</taxon>
        <taxon>Actinopterygii</taxon>
        <taxon>Neopterygii</taxon>
        <taxon>Teleostei</taxon>
        <taxon>Neoteleostei</taxon>
        <taxon>Acanthomorphata</taxon>
        <taxon>Ovalentaria</taxon>
        <taxon>Atherinomorphae</taxon>
        <taxon>Cyprinodontiformes</taxon>
        <taxon>Goodeidae</taxon>
        <taxon>Xenoophorus</taxon>
    </lineage>
</organism>
<dbReference type="SUPFAM" id="SSF56487">
    <property type="entry name" value="SRCR-like"/>
    <property type="match status" value="1"/>
</dbReference>
<dbReference type="Pfam" id="PF00530">
    <property type="entry name" value="SRCR"/>
    <property type="match status" value="1"/>
</dbReference>
<keyword evidence="5" id="KW-1185">Reference proteome</keyword>
<accession>A0ABV0RBI8</accession>
<evidence type="ECO:0000313" key="4">
    <source>
        <dbReference type="EMBL" id="MEQ2205494.1"/>
    </source>
</evidence>
<protein>
    <recommendedName>
        <fullName evidence="3">SRCR domain-containing protein</fullName>
    </recommendedName>
</protein>
<keyword evidence="1 2" id="KW-1015">Disulfide bond</keyword>
<evidence type="ECO:0000256" key="1">
    <source>
        <dbReference type="ARBA" id="ARBA00023157"/>
    </source>
</evidence>
<feature type="disulfide bond" evidence="2">
    <location>
        <begin position="120"/>
        <end position="130"/>
    </location>
</feature>
<comment type="caution">
    <text evidence="4">The sequence shown here is derived from an EMBL/GenBank/DDBJ whole genome shotgun (WGS) entry which is preliminary data.</text>
</comment>
<reference evidence="4 5" key="1">
    <citation type="submission" date="2021-06" db="EMBL/GenBank/DDBJ databases">
        <authorList>
            <person name="Palmer J.M."/>
        </authorList>
    </citation>
    <scope>NUCLEOTIDE SEQUENCE [LARGE SCALE GENOMIC DNA]</scope>
    <source>
        <strain evidence="4 5">XC_2019</strain>
        <tissue evidence="4">Muscle</tissue>
    </source>
</reference>
<dbReference type="InterPro" id="IPR036772">
    <property type="entry name" value="SRCR-like_dom_sf"/>
</dbReference>
<name>A0ABV0RBI8_9TELE</name>
<sequence>MEQCLCFDYQGLTVQVEDVRIRATYSHRKKIPITEGFVEVKDGGKWRQICNEEWSEMNSRVICGMYGFPSEKPFNVRPYNCFNVFSYMSWHSTHTQFWLFLHRLLAKRRKKNYWGFSVNCTGNESNLSDCKLGKEIQLKGNNTCRRGMPAVISCVPGRAFAPSVSMGFRKAYRMEVG</sequence>
<dbReference type="PROSITE" id="PS50287">
    <property type="entry name" value="SRCR_2"/>
    <property type="match status" value="1"/>
</dbReference>
<evidence type="ECO:0000313" key="5">
    <source>
        <dbReference type="Proteomes" id="UP001434883"/>
    </source>
</evidence>